<evidence type="ECO:0000313" key="2">
    <source>
        <dbReference type="EMBL" id="KAI9632908.1"/>
    </source>
</evidence>
<dbReference type="GeneID" id="77727301"/>
<dbReference type="RefSeq" id="XP_052942685.1">
    <property type="nucleotide sequence ID" value="XM_053088096.1"/>
</dbReference>
<accession>A0AA38LRU6</accession>
<dbReference type="EMBL" id="JAKWFO010000014">
    <property type="protein sequence ID" value="KAI9632908.1"/>
    <property type="molecule type" value="Genomic_DNA"/>
</dbReference>
<dbReference type="Proteomes" id="UP001164286">
    <property type="component" value="Unassembled WGS sequence"/>
</dbReference>
<reference evidence="2" key="1">
    <citation type="journal article" date="2022" name="G3 (Bethesda)">
        <title>High quality genome of the basidiomycete yeast Dioszegia hungarica PDD-24b-2 isolated from cloud water.</title>
        <authorList>
            <person name="Jarrige D."/>
            <person name="Haridas S."/>
            <person name="Bleykasten-Grosshans C."/>
            <person name="Joly M."/>
            <person name="Nadalig T."/>
            <person name="Sancelme M."/>
            <person name="Vuilleumier S."/>
            <person name="Grigoriev I.V."/>
            <person name="Amato P."/>
            <person name="Bringel F."/>
        </authorList>
    </citation>
    <scope>NUCLEOTIDE SEQUENCE</scope>
    <source>
        <strain evidence="2">PDD-24b-2</strain>
    </source>
</reference>
<dbReference type="AlphaFoldDB" id="A0AA38LRU6"/>
<evidence type="ECO:0000313" key="3">
    <source>
        <dbReference type="Proteomes" id="UP001164286"/>
    </source>
</evidence>
<feature type="region of interest" description="Disordered" evidence="1">
    <location>
        <begin position="1"/>
        <end position="27"/>
    </location>
</feature>
<sequence length="307" mass="32840">MLTWTGGSGCRASGTSRLSTPIPAPTVEDALDEDDEVEEEIEEVRDGMFYQGDREPVPVAQAMEYDDPIAKYLSLQHLPHIQTLLPSHLHAPFTQAARRCAQRYLESPSTETLLSFLALVKVGLPPKNLGKADKPVKRLENYPMVSWPKPPDAAGGGGGVDPVKRAEKLIKRGKLGQAGRALVAQGKVALYSEGVGSSLKSLHPVGELHPFGSTTGPSTGTPPEKDLISSCLRAFNKETSPGASGWTVPLLQIVAQDPIVLTFLHSLTTSIVGGYAPGVQMLCTSRITPLLKKEEMGRSSASTPREA</sequence>
<comment type="caution">
    <text evidence="2">The sequence shown here is derived from an EMBL/GenBank/DDBJ whole genome shotgun (WGS) entry which is preliminary data.</text>
</comment>
<protein>
    <submittedName>
        <fullName evidence="2">Uncharacterized protein</fullName>
    </submittedName>
</protein>
<name>A0AA38LRU6_9TREE</name>
<keyword evidence="3" id="KW-1185">Reference proteome</keyword>
<proteinExistence type="predicted"/>
<evidence type="ECO:0000256" key="1">
    <source>
        <dbReference type="SAM" id="MobiDB-lite"/>
    </source>
</evidence>
<organism evidence="2 3">
    <name type="scientific">Dioszegia hungarica</name>
    <dbReference type="NCBI Taxonomy" id="4972"/>
    <lineage>
        <taxon>Eukaryota</taxon>
        <taxon>Fungi</taxon>
        <taxon>Dikarya</taxon>
        <taxon>Basidiomycota</taxon>
        <taxon>Agaricomycotina</taxon>
        <taxon>Tremellomycetes</taxon>
        <taxon>Tremellales</taxon>
        <taxon>Bulleribasidiaceae</taxon>
        <taxon>Dioszegia</taxon>
    </lineage>
</organism>
<gene>
    <name evidence="2" type="ORF">MKK02DRAFT_30629</name>
</gene>